<dbReference type="EMBL" id="JAAJBT010000001">
    <property type="protein sequence ID" value="NHM00851.1"/>
    <property type="molecule type" value="Genomic_DNA"/>
</dbReference>
<dbReference type="InterPro" id="IPR050149">
    <property type="entry name" value="Collagen_superfamily"/>
</dbReference>
<evidence type="ECO:0000256" key="1">
    <source>
        <dbReference type="SAM" id="MobiDB-lite"/>
    </source>
</evidence>
<proteinExistence type="predicted"/>
<feature type="compositionally biased region" description="Low complexity" evidence="1">
    <location>
        <begin position="152"/>
        <end position="186"/>
    </location>
</feature>
<organism evidence="2 3">
    <name type="scientific">Flavobacterium difficile</name>
    <dbReference type="NCBI Taxonomy" id="2709659"/>
    <lineage>
        <taxon>Bacteria</taxon>
        <taxon>Pseudomonadati</taxon>
        <taxon>Bacteroidota</taxon>
        <taxon>Flavobacteriia</taxon>
        <taxon>Flavobacteriales</taxon>
        <taxon>Flavobacteriaceae</taxon>
        <taxon>Flavobacterium</taxon>
    </lineage>
</organism>
<sequence>MRISILQGSATGTVVYEETQAASTNANGLVSVEIGTGTAVTGTFSGINWATGPYFIKTETDPTGGTTYSITGTSELMSVPYALFSANGTPGPAGPQGPAGTNGINGAVGPAGPQGPQGPAGPTGTQGTQGAIGATGPMGPQGPAGTNGLDGATGPMGPQGPQGIPGANGATGPTGPAGMNGIDGAPGPQGPIGPQGPAGTNGLDGATGPTGPQGPTGATGPIGATGPQGPAGLTGATGPTGPQGPAGATGPAGPVAGADTQIIYNNAGVAGASANNTWNNGTSTHTVTGTSVTTNERVTALAGVGSRVVLTDAAGNLSAGAAGAVTGTGTNNFMTKWTNGPGSVIGNSLFQDNGTSTSVGLATPSIIYQLYTYRQQLTANGDGQHSLFGYRTRDSQNDGTAYSQIAANSATAGYNFWGDVYTFGVAGWNYNDYSRCGGTFGAEVNGTYWGSLGYRSSGLLNYGVYGSAAYASGGGYLPTSELTGVGGGFFGAMIGSVTKGRVIGQLNSGDLFASYNSGNTYTTGKNVELVGAEGAPKTAVYAVTSIDATIYSKGNAQLVNGEAYIAFDANYKALLGENPVVTVSPNGNCNGVYIASVDKNGFTVREMNNGNSTVALSWIAVGDRIDNRMEEATKMVSDPSFNRNIQQVLFDDGNKDANGKAIWWDGTNIQFGTLPAHMAKVNRK</sequence>
<name>A0ABX0I285_9FLAO</name>
<feature type="compositionally biased region" description="Low complexity" evidence="1">
    <location>
        <begin position="87"/>
        <end position="102"/>
    </location>
</feature>
<accession>A0ABX0I285</accession>
<evidence type="ECO:0000313" key="3">
    <source>
        <dbReference type="Proteomes" id="UP000800984"/>
    </source>
</evidence>
<reference evidence="2 3" key="1">
    <citation type="submission" date="2020-02" db="EMBL/GenBank/DDBJ databases">
        <authorList>
            <person name="Chen W.-M."/>
        </authorList>
    </citation>
    <scope>NUCLEOTIDE SEQUENCE [LARGE SCALE GENOMIC DNA]</scope>
    <source>
        <strain evidence="2 3">KDG-16</strain>
    </source>
</reference>
<dbReference type="Pfam" id="PF01391">
    <property type="entry name" value="Collagen"/>
    <property type="match status" value="1"/>
</dbReference>
<protein>
    <submittedName>
        <fullName evidence="2">Collagen-like protein</fullName>
    </submittedName>
</protein>
<dbReference type="Proteomes" id="UP000800984">
    <property type="component" value="Unassembled WGS sequence"/>
</dbReference>
<feature type="compositionally biased region" description="Low complexity" evidence="1">
    <location>
        <begin position="120"/>
        <end position="137"/>
    </location>
</feature>
<dbReference type="PANTHER" id="PTHR24023:SF1115">
    <property type="entry name" value="FIBRILLAR COLLAGEN NC1 DOMAIN-CONTAINING PROTEIN"/>
    <property type="match status" value="1"/>
</dbReference>
<feature type="compositionally biased region" description="Low complexity" evidence="1">
    <location>
        <begin position="206"/>
        <end position="254"/>
    </location>
</feature>
<keyword evidence="3" id="KW-1185">Reference proteome</keyword>
<gene>
    <name evidence="2" type="ORF">G4D72_01850</name>
</gene>
<evidence type="ECO:0000313" key="2">
    <source>
        <dbReference type="EMBL" id="NHM00851.1"/>
    </source>
</evidence>
<comment type="caution">
    <text evidence="2">The sequence shown here is derived from an EMBL/GenBank/DDBJ whole genome shotgun (WGS) entry which is preliminary data.</text>
</comment>
<dbReference type="PANTHER" id="PTHR24023">
    <property type="entry name" value="COLLAGEN ALPHA"/>
    <property type="match status" value="1"/>
</dbReference>
<dbReference type="InterPro" id="IPR008160">
    <property type="entry name" value="Collagen"/>
</dbReference>
<feature type="region of interest" description="Disordered" evidence="1">
    <location>
        <begin position="87"/>
        <end position="254"/>
    </location>
</feature>